<dbReference type="AlphaFoldDB" id="A0A1W1EJB4"/>
<dbReference type="SUPFAM" id="SSF52540">
    <property type="entry name" value="P-loop containing nucleoside triphosphate hydrolases"/>
    <property type="match status" value="1"/>
</dbReference>
<dbReference type="InterPro" id="IPR001482">
    <property type="entry name" value="T2SS/T4SS_dom"/>
</dbReference>
<evidence type="ECO:0000259" key="2">
    <source>
        <dbReference type="PROSITE" id="PS00662"/>
    </source>
</evidence>
<dbReference type="Pfam" id="PF00437">
    <property type="entry name" value="T2SSE"/>
    <property type="match status" value="1"/>
</dbReference>
<reference evidence="3" key="1">
    <citation type="submission" date="2016-10" db="EMBL/GenBank/DDBJ databases">
        <authorList>
            <person name="de Groot N.N."/>
        </authorList>
    </citation>
    <scope>NUCLEOTIDE SEQUENCE</scope>
</reference>
<gene>
    <name evidence="3" type="ORF">MNB_SV-15-556</name>
</gene>
<dbReference type="NCBIfam" id="TIGR01420">
    <property type="entry name" value="pilT_fam"/>
    <property type="match status" value="1"/>
</dbReference>
<dbReference type="Gene3D" id="3.40.50.300">
    <property type="entry name" value="P-loop containing nucleotide triphosphate hydrolases"/>
    <property type="match status" value="1"/>
</dbReference>
<dbReference type="GO" id="GO:0005524">
    <property type="term" value="F:ATP binding"/>
    <property type="evidence" value="ECO:0007669"/>
    <property type="project" value="InterPro"/>
</dbReference>
<sequence length="379" mass="42281">MHESQEKLELYLKSLESNGGSDLHIKSGTVVRLRISGDLRKLGKEIMTTKDIDKMCQEILLPKQYQDLQENRSIDFTYVMGAKRKRFRANIFFQTDGMSCVFRIIPVKIMTMEELNLPKALDHFTKLKRGLVTVTGITGSGKSTTLAAMIDRINRTQKKHIITVEDPIEFVHKDRECLINQRGVGQDTLSFADALRGALREDPDIILVGEMRDLETIEMGLHAADTGHLVFSTLHTKNAEETIERIIGAFDKDEQARIRGALSNTLEGVVAQRLIKTKDGGRAACIEILIRTGRVAQLIAESRDEEITDTLAEGKETYGTQTFDQAILDLYNAGRVTKEEALSNATNPGDMKLMMSGVGAGSTEVEVDLDDAFDMKEED</sequence>
<accession>A0A1W1EJB4</accession>
<dbReference type="InterPro" id="IPR050921">
    <property type="entry name" value="T4SS_GSP_E_ATPase"/>
</dbReference>
<dbReference type="EMBL" id="FRYL01000021">
    <property type="protein sequence ID" value="SHO80906.1"/>
    <property type="molecule type" value="Genomic_DNA"/>
</dbReference>
<organism evidence="3">
    <name type="scientific">hydrothermal vent metagenome</name>
    <dbReference type="NCBI Taxonomy" id="652676"/>
    <lineage>
        <taxon>unclassified sequences</taxon>
        <taxon>metagenomes</taxon>
        <taxon>ecological metagenomes</taxon>
    </lineage>
</organism>
<dbReference type="CDD" id="cd01131">
    <property type="entry name" value="PilT"/>
    <property type="match status" value="1"/>
</dbReference>
<proteinExistence type="inferred from homology"/>
<comment type="similarity">
    <text evidence="1">Belongs to the GSP E family.</text>
</comment>
<dbReference type="PROSITE" id="PS00662">
    <property type="entry name" value="T2SP_E"/>
    <property type="match status" value="1"/>
</dbReference>
<dbReference type="GO" id="GO:0016887">
    <property type="term" value="F:ATP hydrolysis activity"/>
    <property type="evidence" value="ECO:0007669"/>
    <property type="project" value="InterPro"/>
</dbReference>
<dbReference type="PANTHER" id="PTHR30486">
    <property type="entry name" value="TWITCHING MOTILITY PROTEIN PILT"/>
    <property type="match status" value="1"/>
</dbReference>
<dbReference type="InterPro" id="IPR027417">
    <property type="entry name" value="P-loop_NTPase"/>
</dbReference>
<feature type="domain" description="Bacterial type II secretion system protein E" evidence="2">
    <location>
        <begin position="199"/>
        <end position="213"/>
    </location>
</feature>
<dbReference type="Gene3D" id="3.30.450.90">
    <property type="match status" value="1"/>
</dbReference>
<protein>
    <submittedName>
        <fullName evidence="3">Twitching motility protein PilT</fullName>
    </submittedName>
</protein>
<evidence type="ECO:0000313" key="3">
    <source>
        <dbReference type="EMBL" id="SHO80906.1"/>
    </source>
</evidence>
<dbReference type="InterPro" id="IPR006321">
    <property type="entry name" value="PilT/PilU"/>
</dbReference>
<name>A0A1W1EJB4_9ZZZZ</name>
<evidence type="ECO:0000256" key="1">
    <source>
        <dbReference type="ARBA" id="ARBA00006611"/>
    </source>
</evidence>